<evidence type="ECO:0000259" key="1">
    <source>
        <dbReference type="Pfam" id="PF14529"/>
    </source>
</evidence>
<evidence type="ECO:0000313" key="2">
    <source>
        <dbReference type="EMBL" id="KAK6171743.1"/>
    </source>
</evidence>
<dbReference type="GO" id="GO:0007508">
    <property type="term" value="P:larval heart development"/>
    <property type="evidence" value="ECO:0007669"/>
    <property type="project" value="TreeGrafter"/>
</dbReference>
<dbReference type="SUPFAM" id="SSF56219">
    <property type="entry name" value="DNase I-like"/>
    <property type="match status" value="1"/>
</dbReference>
<accession>A0AAN8JA69</accession>
<dbReference type="InterPro" id="IPR005135">
    <property type="entry name" value="Endo/exonuclease/phosphatase"/>
</dbReference>
<dbReference type="Proteomes" id="UP001347796">
    <property type="component" value="Unassembled WGS sequence"/>
</dbReference>
<dbReference type="PANTHER" id="PTHR33395:SF22">
    <property type="entry name" value="REVERSE TRANSCRIPTASE DOMAIN-CONTAINING PROTEIN"/>
    <property type="match status" value="1"/>
</dbReference>
<comment type="caution">
    <text evidence="2">The sequence shown here is derived from an EMBL/GenBank/DDBJ whole genome shotgun (WGS) entry which is preliminary data.</text>
</comment>
<feature type="domain" description="Endonuclease/exonuclease/phosphatase" evidence="1">
    <location>
        <begin position="23"/>
        <end position="127"/>
    </location>
</feature>
<dbReference type="GO" id="GO:0061343">
    <property type="term" value="P:cell adhesion involved in heart morphogenesis"/>
    <property type="evidence" value="ECO:0007669"/>
    <property type="project" value="TreeGrafter"/>
</dbReference>
<evidence type="ECO:0000313" key="3">
    <source>
        <dbReference type="Proteomes" id="UP001347796"/>
    </source>
</evidence>
<name>A0AAN8JA69_PATCE</name>
<keyword evidence="3" id="KW-1185">Reference proteome</keyword>
<dbReference type="Gene3D" id="3.60.10.10">
    <property type="entry name" value="Endonuclease/exonuclease/phosphatase"/>
    <property type="match status" value="1"/>
</dbReference>
<dbReference type="Pfam" id="PF14529">
    <property type="entry name" value="Exo_endo_phos_2"/>
    <property type="match status" value="1"/>
</dbReference>
<protein>
    <recommendedName>
        <fullName evidence="1">Endonuclease/exonuclease/phosphatase domain-containing protein</fullName>
    </recommendedName>
</protein>
<dbReference type="AlphaFoldDB" id="A0AAN8JA69"/>
<dbReference type="PANTHER" id="PTHR33395">
    <property type="entry name" value="TRANSCRIPTASE, PUTATIVE-RELATED-RELATED"/>
    <property type="match status" value="1"/>
</dbReference>
<dbReference type="EMBL" id="JAZGQO010000013">
    <property type="protein sequence ID" value="KAK6171743.1"/>
    <property type="molecule type" value="Genomic_DNA"/>
</dbReference>
<dbReference type="GO" id="GO:0003824">
    <property type="term" value="F:catalytic activity"/>
    <property type="evidence" value="ECO:0007669"/>
    <property type="project" value="InterPro"/>
</dbReference>
<dbReference type="InterPro" id="IPR036691">
    <property type="entry name" value="Endo/exonu/phosph_ase_sf"/>
</dbReference>
<dbReference type="GO" id="GO:0031012">
    <property type="term" value="C:extracellular matrix"/>
    <property type="evidence" value="ECO:0007669"/>
    <property type="project" value="TreeGrafter"/>
</dbReference>
<organism evidence="2 3">
    <name type="scientific">Patella caerulea</name>
    <name type="common">Rayed Mediterranean limpet</name>
    <dbReference type="NCBI Taxonomy" id="87958"/>
    <lineage>
        <taxon>Eukaryota</taxon>
        <taxon>Metazoa</taxon>
        <taxon>Spiralia</taxon>
        <taxon>Lophotrochozoa</taxon>
        <taxon>Mollusca</taxon>
        <taxon>Gastropoda</taxon>
        <taxon>Patellogastropoda</taxon>
        <taxon>Patelloidea</taxon>
        <taxon>Patellidae</taxon>
        <taxon>Patella</taxon>
    </lineage>
</organism>
<gene>
    <name evidence="2" type="ORF">SNE40_018180</name>
</gene>
<reference evidence="2 3" key="1">
    <citation type="submission" date="2024-01" db="EMBL/GenBank/DDBJ databases">
        <title>The genome of the rayed Mediterranean limpet Patella caerulea (Linnaeus, 1758).</title>
        <authorList>
            <person name="Anh-Thu Weber A."/>
            <person name="Halstead-Nussloch G."/>
        </authorList>
    </citation>
    <scope>NUCLEOTIDE SEQUENCE [LARGE SCALE GENOMIC DNA]</scope>
    <source>
        <strain evidence="2">AATW-2023a</strain>
        <tissue evidence="2">Whole specimen</tissue>
    </source>
</reference>
<sequence length="258" mass="30183">MIFMLMASKQSGQKLRLNTGNCLISSFYRKPNSPVAHWAAVEESFSFAKEDNKHCIILGYFNYDTLRYPTGKIFDLANKLNLQQLIASPTRITPYSSSLLDLCLVSCPDHIVSSNVLDAGLSDHCPIEIEICREKPHDHAYSRTIWNYESMDIENINRFYNNFNWNQLYVEKDVLPNVLVNNISNIISKGIDLYVPHKKTTVRPQDSPWMNGYIRRIIRKRNRLHKKAERSNLPEDWAKFRNQRYHVTAEVRRVKTEF</sequence>
<proteinExistence type="predicted"/>